<dbReference type="AlphaFoldDB" id="A0A0R1W123"/>
<evidence type="ECO:0000313" key="1">
    <source>
        <dbReference type="EMBL" id="KRM11309.1"/>
    </source>
</evidence>
<evidence type="ECO:0000313" key="2">
    <source>
        <dbReference type="Proteomes" id="UP000051820"/>
    </source>
</evidence>
<proteinExistence type="predicted"/>
<dbReference type="InterPro" id="IPR012674">
    <property type="entry name" value="Calycin"/>
</dbReference>
<dbReference type="Pfam" id="PF09148">
    <property type="entry name" value="DUF1934"/>
    <property type="match status" value="1"/>
</dbReference>
<dbReference type="STRING" id="1423807.FD16_GL000898"/>
<dbReference type="EMBL" id="AZGF01000020">
    <property type="protein sequence ID" value="KRM11309.1"/>
    <property type="molecule type" value="Genomic_DNA"/>
</dbReference>
<dbReference type="PATRIC" id="fig|1423807.3.peg.910"/>
<accession>A0A0R1W123</accession>
<protein>
    <recommendedName>
        <fullName evidence="3">DUF1934 domain-containing protein</fullName>
    </recommendedName>
</protein>
<dbReference type="Gene3D" id="2.40.128.20">
    <property type="match status" value="1"/>
</dbReference>
<keyword evidence="2" id="KW-1185">Reference proteome</keyword>
<comment type="caution">
    <text evidence="1">The sequence shown here is derived from an EMBL/GenBank/DDBJ whole genome shotgun (WGS) entry which is preliminary data.</text>
</comment>
<evidence type="ECO:0008006" key="3">
    <source>
        <dbReference type="Google" id="ProtNLM"/>
    </source>
</evidence>
<dbReference type="eggNOG" id="COG4506">
    <property type="taxonomic scope" value="Bacteria"/>
</dbReference>
<gene>
    <name evidence="1" type="ORF">FD16_GL000898</name>
</gene>
<dbReference type="SUPFAM" id="SSF50814">
    <property type="entry name" value="Lipocalins"/>
    <property type="match status" value="1"/>
</dbReference>
<dbReference type="InterPro" id="IPR015231">
    <property type="entry name" value="DUF1934"/>
</dbReference>
<name>A0A0R1W123_9LACO</name>
<organism evidence="1 2">
    <name type="scientific">Paucilactobacillus suebicus DSM 5007 = KCTC 3549</name>
    <dbReference type="NCBI Taxonomy" id="1423807"/>
    <lineage>
        <taxon>Bacteria</taxon>
        <taxon>Bacillati</taxon>
        <taxon>Bacillota</taxon>
        <taxon>Bacilli</taxon>
        <taxon>Lactobacillales</taxon>
        <taxon>Lactobacillaceae</taxon>
        <taxon>Paucilactobacillus</taxon>
    </lineage>
</organism>
<sequence length="137" mass="15825">MPVRVQLETTIEQDGQKQSFKFDEQGQLVSMNNSYYLRYSETGGQGNVPVTFKFAEDHTVVLSRDGENRLRIIFNPDNEQETHYRTAYGMMKLMVKTNRLLSDLDLITGNGKIVVDYELHGQDQLIGKYQIRLQFNG</sequence>
<reference evidence="1 2" key="1">
    <citation type="journal article" date="2015" name="Genome Announc.">
        <title>Expanding the biotechnology potential of lactobacilli through comparative genomics of 213 strains and associated genera.</title>
        <authorList>
            <person name="Sun Z."/>
            <person name="Harris H.M."/>
            <person name="McCann A."/>
            <person name="Guo C."/>
            <person name="Argimon S."/>
            <person name="Zhang W."/>
            <person name="Yang X."/>
            <person name="Jeffery I.B."/>
            <person name="Cooney J.C."/>
            <person name="Kagawa T.F."/>
            <person name="Liu W."/>
            <person name="Song Y."/>
            <person name="Salvetti E."/>
            <person name="Wrobel A."/>
            <person name="Rasinkangas P."/>
            <person name="Parkhill J."/>
            <person name="Rea M.C."/>
            <person name="O'Sullivan O."/>
            <person name="Ritari J."/>
            <person name="Douillard F.P."/>
            <person name="Paul Ross R."/>
            <person name="Yang R."/>
            <person name="Briner A.E."/>
            <person name="Felis G.E."/>
            <person name="de Vos W.M."/>
            <person name="Barrangou R."/>
            <person name="Klaenhammer T.R."/>
            <person name="Caufield P.W."/>
            <person name="Cui Y."/>
            <person name="Zhang H."/>
            <person name="O'Toole P.W."/>
        </authorList>
    </citation>
    <scope>NUCLEOTIDE SEQUENCE [LARGE SCALE GENOMIC DNA]</scope>
    <source>
        <strain evidence="1 2">DSM 5007</strain>
    </source>
</reference>
<dbReference type="Proteomes" id="UP000051820">
    <property type="component" value="Unassembled WGS sequence"/>
</dbReference>